<evidence type="ECO:0000256" key="1">
    <source>
        <dbReference type="ARBA" id="ARBA00022801"/>
    </source>
</evidence>
<sequence length="143" mass="16121">MEEKYKEYAHQFVTKNHFCRFMNPEVLMVCKHYVKARLPLRPDLENGLGMFHGGIIYAFGDSMVGMAALSEGELGLTLSGNISYFSNTKEGGLNAEVICLHDGRSTSVYRVEFRDDGGKLLAEGRYTMKMLNRERAANSSLLR</sequence>
<evidence type="ECO:0000313" key="3">
    <source>
        <dbReference type="EMBL" id="PNH18871.1"/>
    </source>
</evidence>
<evidence type="ECO:0000313" key="4">
    <source>
        <dbReference type="Proteomes" id="UP000236394"/>
    </source>
</evidence>
<dbReference type="PANTHER" id="PTHR42856">
    <property type="entry name" value="ACYL-COENZYME A THIOESTERASE PAAI"/>
    <property type="match status" value="1"/>
</dbReference>
<dbReference type="RefSeq" id="WP_012994023.1">
    <property type="nucleotide sequence ID" value="NZ_NBZD01000002.1"/>
</dbReference>
<dbReference type="EMBL" id="NBZD01000002">
    <property type="protein sequence ID" value="PNH18871.1"/>
    <property type="molecule type" value="Genomic_DNA"/>
</dbReference>
<dbReference type="AlphaFoldDB" id="A0A2J8B297"/>
<organism evidence="3 4">
    <name type="scientific">Mageeibacillus indolicus</name>
    <dbReference type="NCBI Taxonomy" id="884684"/>
    <lineage>
        <taxon>Bacteria</taxon>
        <taxon>Bacillati</taxon>
        <taxon>Bacillota</taxon>
        <taxon>Clostridia</taxon>
        <taxon>Eubacteriales</taxon>
        <taxon>Oscillospiraceae</taxon>
        <taxon>Mageeibacillus</taxon>
    </lineage>
</organism>
<dbReference type="Pfam" id="PF03061">
    <property type="entry name" value="4HBT"/>
    <property type="match status" value="1"/>
</dbReference>
<protein>
    <recommendedName>
        <fullName evidence="2">Thioesterase domain-containing protein</fullName>
    </recommendedName>
</protein>
<dbReference type="InterPro" id="IPR006683">
    <property type="entry name" value="Thioestr_dom"/>
</dbReference>
<dbReference type="InterPro" id="IPR052723">
    <property type="entry name" value="Acyl-CoA_thioesterase_PaaI"/>
</dbReference>
<dbReference type="SUPFAM" id="SSF54637">
    <property type="entry name" value="Thioesterase/thiol ester dehydrase-isomerase"/>
    <property type="match status" value="1"/>
</dbReference>
<dbReference type="InterPro" id="IPR029069">
    <property type="entry name" value="HotDog_dom_sf"/>
</dbReference>
<accession>A0A2J8B297</accession>
<dbReference type="InterPro" id="IPR003736">
    <property type="entry name" value="PAAI_dom"/>
</dbReference>
<comment type="caution">
    <text evidence="3">The sequence shown here is derived from an EMBL/GenBank/DDBJ whole genome shotgun (WGS) entry which is preliminary data.</text>
</comment>
<dbReference type="GO" id="GO:0016289">
    <property type="term" value="F:acyl-CoA hydrolase activity"/>
    <property type="evidence" value="ECO:0007669"/>
    <property type="project" value="TreeGrafter"/>
</dbReference>
<gene>
    <name evidence="3" type="ORF">B7R76_04780</name>
</gene>
<name>A0A2J8B297_9FIRM</name>
<dbReference type="CDD" id="cd03443">
    <property type="entry name" value="PaaI_thioesterase"/>
    <property type="match status" value="1"/>
</dbReference>
<dbReference type="Proteomes" id="UP000236394">
    <property type="component" value="Unassembled WGS sequence"/>
</dbReference>
<reference evidence="4" key="1">
    <citation type="submission" date="2017-04" db="EMBL/GenBank/DDBJ databases">
        <authorList>
            <person name="Bumgarner R.E."/>
            <person name="Fredricks D.N."/>
            <person name="Srinivasan S."/>
        </authorList>
    </citation>
    <scope>NUCLEOTIDE SEQUENCE [LARGE SCALE GENOMIC DNA]</scope>
    <source>
        <strain evidence="4">KA00405</strain>
    </source>
</reference>
<dbReference type="OMA" id="AHSDGRI"/>
<evidence type="ECO:0000259" key="2">
    <source>
        <dbReference type="Pfam" id="PF03061"/>
    </source>
</evidence>
<dbReference type="NCBIfam" id="TIGR00369">
    <property type="entry name" value="unchar_dom_1"/>
    <property type="match status" value="1"/>
</dbReference>
<keyword evidence="1" id="KW-0378">Hydrolase</keyword>
<proteinExistence type="predicted"/>
<feature type="domain" description="Thioesterase" evidence="2">
    <location>
        <begin position="49"/>
        <end position="121"/>
    </location>
</feature>
<dbReference type="Gene3D" id="3.10.129.10">
    <property type="entry name" value="Hotdog Thioesterase"/>
    <property type="match status" value="1"/>
</dbReference>
<dbReference type="PANTHER" id="PTHR42856:SF1">
    <property type="entry name" value="ACYL-COENZYME A THIOESTERASE PAAI"/>
    <property type="match status" value="1"/>
</dbReference>